<dbReference type="KEGG" id="soe:110774999"/>
<reference evidence="2" key="1">
    <citation type="journal article" date="2021" name="Nat. Commun.">
        <title>Genomic analyses provide insights into spinach domestication and the genetic basis of agronomic traits.</title>
        <authorList>
            <person name="Cai X."/>
            <person name="Sun X."/>
            <person name="Xu C."/>
            <person name="Sun H."/>
            <person name="Wang X."/>
            <person name="Ge C."/>
            <person name="Zhang Z."/>
            <person name="Wang Q."/>
            <person name="Fei Z."/>
            <person name="Jiao C."/>
            <person name="Wang Q."/>
        </authorList>
    </citation>
    <scope>NUCLEOTIDE SEQUENCE [LARGE SCALE GENOMIC DNA]</scope>
    <source>
        <strain evidence="2">cv. Varoflay</strain>
    </source>
</reference>
<dbReference type="AlphaFoldDB" id="A0A9R0JHF8"/>
<dbReference type="PANTHER" id="PTHR37244">
    <property type="entry name" value="NADP-SPECIFIC GLUTAMATE DEHYDROGENASE"/>
    <property type="match status" value="1"/>
</dbReference>
<evidence type="ECO:0000313" key="3">
    <source>
        <dbReference type="RefSeq" id="XP_021835299.1"/>
    </source>
</evidence>
<evidence type="ECO:0000313" key="2">
    <source>
        <dbReference type="Proteomes" id="UP000813463"/>
    </source>
</evidence>
<reference evidence="3" key="2">
    <citation type="submission" date="2025-08" db="UniProtKB">
        <authorList>
            <consortium name="RefSeq"/>
        </authorList>
    </citation>
    <scope>IDENTIFICATION</scope>
    <source>
        <tissue evidence="3">Leaf</tissue>
    </source>
</reference>
<organism evidence="2 3">
    <name type="scientific">Spinacia oleracea</name>
    <name type="common">Spinach</name>
    <dbReference type="NCBI Taxonomy" id="3562"/>
    <lineage>
        <taxon>Eukaryota</taxon>
        <taxon>Viridiplantae</taxon>
        <taxon>Streptophyta</taxon>
        <taxon>Embryophyta</taxon>
        <taxon>Tracheophyta</taxon>
        <taxon>Spermatophyta</taxon>
        <taxon>Magnoliopsida</taxon>
        <taxon>eudicotyledons</taxon>
        <taxon>Gunneridae</taxon>
        <taxon>Pentapetalae</taxon>
        <taxon>Caryophyllales</taxon>
        <taxon>Chenopodiaceae</taxon>
        <taxon>Chenopodioideae</taxon>
        <taxon>Anserineae</taxon>
        <taxon>Spinacia</taxon>
    </lineage>
</organism>
<dbReference type="PANTHER" id="PTHR37244:SF1">
    <property type="entry name" value="NADP-SPECIFIC GLUTAMATE DEHYDROGENASE"/>
    <property type="match status" value="1"/>
</dbReference>
<dbReference type="Proteomes" id="UP000813463">
    <property type="component" value="Chromosome 3"/>
</dbReference>
<gene>
    <name evidence="3" type="primary">LOC110774999</name>
</gene>
<proteinExistence type="predicted"/>
<name>A0A9R0JHF8_SPIOL</name>
<evidence type="ECO:0000256" key="1">
    <source>
        <dbReference type="SAM" id="Phobius"/>
    </source>
</evidence>
<dbReference type="OrthoDB" id="1915921at2759"/>
<accession>A0A9R0JHF8</accession>
<keyword evidence="1" id="KW-1133">Transmembrane helix</keyword>
<dbReference type="RefSeq" id="XP_021835299.1">
    <property type="nucleotide sequence ID" value="XM_021979607.2"/>
</dbReference>
<protein>
    <submittedName>
        <fullName evidence="3">Uncharacterized protein</fullName>
    </submittedName>
</protein>
<keyword evidence="1" id="KW-0812">Transmembrane</keyword>
<keyword evidence="1" id="KW-0472">Membrane</keyword>
<feature type="transmembrane region" description="Helical" evidence="1">
    <location>
        <begin position="217"/>
        <end position="235"/>
    </location>
</feature>
<sequence length="249" mass="28149">MCRTTDYYRREDSFLRLKAISLRLTLSSATAVSILPECLTLVFLPRINEGLLEINGSKFRPDSPAFITLHRVLNSEFVFASKDRVRACDGVVFEVRVAENRLLRGVFRQCDAGGLKMDCKCMFERDFGVTEAEIFVAAENGGVTRETVVAKRRRFCRKFEVALEDIPEERECDVVEKEEGLDVAGCCCCDEVESRSDGGDEVDFDQVMEREMEGVRWAVDVGIWVVCLGVGLLVSRASARNLRRRKLIV</sequence>
<dbReference type="GeneID" id="110774999"/>
<keyword evidence="2" id="KW-1185">Reference proteome</keyword>